<sequence length="159" mass="17420">MKTPRACQNVLPALIAVIGTVCAPHPSSARPVSADETRIAELRKASNAAIAAHDSKNAVAPMTDETIIVTSGGSLLTGRVKMQAAFDKSFSDPKFLRYVRSPNRIAVTDGLAMERGVWEGRWTDRSMAGCYLTRWERPDGQWRIKAEMYVPADPSTCVR</sequence>
<dbReference type="EMBL" id="JACIJP010000001">
    <property type="protein sequence ID" value="MBB6123425.1"/>
    <property type="molecule type" value="Genomic_DNA"/>
</dbReference>
<dbReference type="AlphaFoldDB" id="A0A841J4B4"/>
<accession>A0A841J4B4</accession>
<gene>
    <name evidence="3" type="ORF">FHS92_001132</name>
</gene>
<organism evidence="3 4">
    <name type="scientific">Sphingobium subterraneum</name>
    <dbReference type="NCBI Taxonomy" id="627688"/>
    <lineage>
        <taxon>Bacteria</taxon>
        <taxon>Pseudomonadati</taxon>
        <taxon>Pseudomonadota</taxon>
        <taxon>Alphaproteobacteria</taxon>
        <taxon>Sphingomonadales</taxon>
        <taxon>Sphingomonadaceae</taxon>
        <taxon>Sphingobium</taxon>
    </lineage>
</organism>
<dbReference type="Gene3D" id="3.10.450.50">
    <property type="match status" value="1"/>
</dbReference>
<keyword evidence="4" id="KW-1185">Reference proteome</keyword>
<protein>
    <submittedName>
        <fullName evidence="3">Ketosteroid isomerase-like protein</fullName>
    </submittedName>
</protein>
<evidence type="ECO:0000313" key="3">
    <source>
        <dbReference type="EMBL" id="MBB6123425.1"/>
    </source>
</evidence>
<comment type="caution">
    <text evidence="3">The sequence shown here is derived from an EMBL/GenBank/DDBJ whole genome shotgun (WGS) entry which is preliminary data.</text>
</comment>
<keyword evidence="1" id="KW-0732">Signal</keyword>
<dbReference type="Proteomes" id="UP000552700">
    <property type="component" value="Unassembled WGS sequence"/>
</dbReference>
<reference evidence="3 4" key="1">
    <citation type="submission" date="2020-08" db="EMBL/GenBank/DDBJ databases">
        <title>Genomic Encyclopedia of Type Strains, Phase IV (KMG-IV): sequencing the most valuable type-strain genomes for metagenomic binning, comparative biology and taxonomic classification.</title>
        <authorList>
            <person name="Goeker M."/>
        </authorList>
    </citation>
    <scope>NUCLEOTIDE SEQUENCE [LARGE SCALE GENOMIC DNA]</scope>
    <source>
        <strain evidence="3 4">DSM 102255</strain>
    </source>
</reference>
<feature type="chain" id="PRO_5032996993" evidence="1">
    <location>
        <begin position="24"/>
        <end position="159"/>
    </location>
</feature>
<dbReference type="Pfam" id="PF14534">
    <property type="entry name" value="DUF4440"/>
    <property type="match status" value="1"/>
</dbReference>
<evidence type="ECO:0000256" key="1">
    <source>
        <dbReference type="SAM" id="SignalP"/>
    </source>
</evidence>
<dbReference type="InterPro" id="IPR032710">
    <property type="entry name" value="NTF2-like_dom_sf"/>
</dbReference>
<proteinExistence type="predicted"/>
<evidence type="ECO:0000259" key="2">
    <source>
        <dbReference type="Pfam" id="PF14534"/>
    </source>
</evidence>
<dbReference type="SUPFAM" id="SSF54427">
    <property type="entry name" value="NTF2-like"/>
    <property type="match status" value="1"/>
</dbReference>
<dbReference type="InterPro" id="IPR027843">
    <property type="entry name" value="DUF4440"/>
</dbReference>
<keyword evidence="3" id="KW-0413">Isomerase</keyword>
<name>A0A841J4B4_9SPHN</name>
<dbReference type="GO" id="GO:0016853">
    <property type="term" value="F:isomerase activity"/>
    <property type="evidence" value="ECO:0007669"/>
    <property type="project" value="UniProtKB-KW"/>
</dbReference>
<feature type="domain" description="DUF4440" evidence="2">
    <location>
        <begin position="39"/>
        <end position="144"/>
    </location>
</feature>
<feature type="signal peptide" evidence="1">
    <location>
        <begin position="1"/>
        <end position="23"/>
    </location>
</feature>
<dbReference type="RefSeq" id="WP_184078328.1">
    <property type="nucleotide sequence ID" value="NZ_JACIJP010000001.1"/>
</dbReference>
<evidence type="ECO:0000313" key="4">
    <source>
        <dbReference type="Proteomes" id="UP000552700"/>
    </source>
</evidence>